<sequence length="61" mass="6912">MEITTSQAVATMQKYGGNGVQKLAACWLALDSEKRQRLEQAFEPEFKHYRTMYAEDVKAAA</sequence>
<protein>
    <submittedName>
        <fullName evidence="1">Uncharacterized protein</fullName>
    </submittedName>
</protein>
<comment type="caution">
    <text evidence="1">The sequence shown here is derived from an EMBL/GenBank/DDBJ whole genome shotgun (WGS) entry which is preliminary data.</text>
</comment>
<evidence type="ECO:0000313" key="1">
    <source>
        <dbReference type="EMBL" id="PND34558.1"/>
    </source>
</evidence>
<dbReference type="Proteomes" id="UP000235994">
    <property type="component" value="Unassembled WGS sequence"/>
</dbReference>
<name>A0A2N8KM88_9BURK</name>
<dbReference type="AlphaFoldDB" id="A0A2N8KM88"/>
<dbReference type="RefSeq" id="WP_063639616.1">
    <property type="nucleotide sequence ID" value="NZ_POQS01000002.1"/>
</dbReference>
<reference evidence="1 2" key="1">
    <citation type="submission" date="2018-01" db="EMBL/GenBank/DDBJ databases">
        <title>The draft genome of an aniline degradation strain ANB-1.</title>
        <authorList>
            <person name="Zhang L."/>
            <person name="Jiang J."/>
        </authorList>
    </citation>
    <scope>NUCLEOTIDE SEQUENCE [LARGE SCALE GENOMIC DNA]</scope>
    <source>
        <strain evidence="1 2">ANB-1</strain>
    </source>
</reference>
<proteinExistence type="predicted"/>
<accession>A0A2N8KM88</accession>
<keyword evidence="2" id="KW-1185">Reference proteome</keyword>
<organism evidence="1 2">
    <name type="scientific">Achromobacter pulmonis</name>
    <dbReference type="NCBI Taxonomy" id="1389932"/>
    <lineage>
        <taxon>Bacteria</taxon>
        <taxon>Pseudomonadati</taxon>
        <taxon>Pseudomonadota</taxon>
        <taxon>Betaproteobacteria</taxon>
        <taxon>Burkholderiales</taxon>
        <taxon>Alcaligenaceae</taxon>
        <taxon>Achromobacter</taxon>
    </lineage>
</organism>
<dbReference type="EMBL" id="POQS01000002">
    <property type="protein sequence ID" value="PND34558.1"/>
    <property type="molecule type" value="Genomic_DNA"/>
</dbReference>
<evidence type="ECO:0000313" key="2">
    <source>
        <dbReference type="Proteomes" id="UP000235994"/>
    </source>
</evidence>
<gene>
    <name evidence="1" type="ORF">C1I89_10275</name>
</gene>